<sequence>MATVSRDKISSLINSVKFDANIPSKLEHLRSLSDELSNADSVLLSKFLSPLLDLLSDRFSPVRKFTAEMIGDIGLKFAESIPEIVPVLIPVLKDDTPAVARQAIRCGMEIFRYVLFKVALQGMYSNELDTSLESSWSWMLKFRDEICSLAFKPGSDGRRLLALKFMETVVLLYTPDPNGSSDPPADLDSEASVKEFNISWLRGGHPILNIGDLSVEASQSLGLLLDQLRFPTVKSLNNLIIIMLINSLSAIASKRPAFYGRILPVLLGLDPSSSSGKGVHHALKSAFLSCLNCTHPGAVPWRDRLIDALRELKAVGVAEHAAIELASQNSGSLERKNDSLITQDRKPTSKALDDIRNDASRKRTGMEESTDLLEDKMSVKRMKSVPVTSDGSTNDLSSDQGRVPSGGSGACKMEEDSGPVQQLVGMFGALVAQGEKAIASLEILISSISADLLAEVVIANMRNFPSNRPQIEGDNEQLFGRGSCPGMSGSNSEFDNLTLLLTNILSQSSAVSQKDSGMDSLPSAANELELRGTSGNTDVPGMSYVMEEASVPTTTPASSGGHVPCDTENGGSGTPSDVIDVGNEESEIPGLDLPVPNDELVITSLGSTELKDASQEQVSSLARSSLELLPSVSTDRSEELSPRATVTDLSCVNSLSATSSGLSTQLLLPKISAPVISLSDDQLDNLQKPILLRITDTYKQIATAGGSQVCLSVLAYLGVKFPLDLEPWKLLQTHILSDYVNHEGHELTLRVLYRLYGEAEEDHDFVSSTTSKSVYEMFLLTVAETLRDSFPWPDKCLNRLLVEVPYLPDSILKLLEGMCSPGGSNKDNNNLERVRQGLSIVWSLILLRPPIRDACLTIALKSAIHPVEEVRDKALRLVVNKLYPLPSMSRQIEAFAWEVLVSAANANTALESCDADGANAEFKDSDMGKPSNELPVVGTSSKGLSAVTDSLSISESISSSLLAEGQRRMALYFAICTKNHSLFRQIFVIYENTSKAVKQAVLHHIPKLVRAIGPSPELLQILSDLPTGSMELVMQVLHTLIDGTTPSPELLSTIKKLYDTKVKDVEILILILPFLPKDEVLAMFPHLVNSPLEKFQLALACVLQGSSSFCPAITPAEALIAIHGIDPERDGIPLKKVTEACNTCFGQRQIFTQQVLAKVLNQLVEQTPLPLLFMRTVLQAIGAFPSLVDYIMEILSRLVQKQIWKYPKLWVGFIKCAFSTKPESFGVLLQLPPAHLENALHRTPALRDPLIAHASQPHIKSSLPRSVLVVLGLASDFHNSDLTKPTHSETGDQRNHLMQLDLRKMARCASCMLIAVCRNRVRQASYPKSLLSCALKSCLHSFGDKLKICSYLLAQSVDWILNFIWNISNRGEEETCG</sequence>
<organism evidence="4 5">
    <name type="scientific">Coffea canephora</name>
    <name type="common">Robusta coffee</name>
    <dbReference type="NCBI Taxonomy" id="49390"/>
    <lineage>
        <taxon>Eukaryota</taxon>
        <taxon>Viridiplantae</taxon>
        <taxon>Streptophyta</taxon>
        <taxon>Embryophyta</taxon>
        <taxon>Tracheophyta</taxon>
        <taxon>Spermatophyta</taxon>
        <taxon>Magnoliopsida</taxon>
        <taxon>eudicotyledons</taxon>
        <taxon>Gunneridae</taxon>
        <taxon>Pentapetalae</taxon>
        <taxon>asterids</taxon>
        <taxon>lamiids</taxon>
        <taxon>Gentianales</taxon>
        <taxon>Rubiaceae</taxon>
        <taxon>Ixoroideae</taxon>
        <taxon>Gardenieae complex</taxon>
        <taxon>Bertiereae - Coffeeae clade</taxon>
        <taxon>Coffeeae</taxon>
        <taxon>Coffea</taxon>
    </lineage>
</organism>
<dbReference type="Pfam" id="PF12295">
    <property type="entry name" value="Symplekin_C"/>
    <property type="match status" value="1"/>
</dbReference>
<evidence type="ECO:0000256" key="1">
    <source>
        <dbReference type="SAM" id="MobiDB-lite"/>
    </source>
</evidence>
<feature type="compositionally biased region" description="Polar residues" evidence="1">
    <location>
        <begin position="386"/>
        <end position="400"/>
    </location>
</feature>
<dbReference type="OMA" id="YVNNEGH"/>
<feature type="domain" description="Symplekin C-terminal" evidence="3">
    <location>
        <begin position="1064"/>
        <end position="1242"/>
    </location>
</feature>
<protein>
    <recommendedName>
        <fullName evidence="6">Symplekin</fullName>
    </recommendedName>
</protein>
<feature type="region of interest" description="Disordered" evidence="1">
    <location>
        <begin position="552"/>
        <end position="572"/>
    </location>
</feature>
<feature type="domain" description="Symplekin/Pta1 N-terminal" evidence="2">
    <location>
        <begin position="97"/>
        <end position="314"/>
    </location>
</feature>
<evidence type="ECO:0000259" key="3">
    <source>
        <dbReference type="Pfam" id="PF12295"/>
    </source>
</evidence>
<accession>A0A068UE42</accession>
<evidence type="ECO:0008006" key="6">
    <source>
        <dbReference type="Google" id="ProtNLM"/>
    </source>
</evidence>
<dbReference type="PANTHER" id="PTHR47184:SF2">
    <property type="entry name" value="SYMPLEKIN"/>
    <property type="match status" value="1"/>
</dbReference>
<dbReference type="InterPro" id="IPR022075">
    <property type="entry name" value="Symplekin_C"/>
</dbReference>
<dbReference type="STRING" id="49390.A0A068UE42"/>
<keyword evidence="5" id="KW-1185">Reference proteome</keyword>
<dbReference type="InterPro" id="IPR016024">
    <property type="entry name" value="ARM-type_fold"/>
</dbReference>
<dbReference type="Gene3D" id="1.25.10.10">
    <property type="entry name" value="Leucine-rich Repeat Variant"/>
    <property type="match status" value="1"/>
</dbReference>
<proteinExistence type="predicted"/>
<gene>
    <name evidence="4" type="ORF">GSCOC_T00023345001</name>
</gene>
<evidence type="ECO:0000313" key="5">
    <source>
        <dbReference type="Proteomes" id="UP000295252"/>
    </source>
</evidence>
<dbReference type="EMBL" id="HG739106">
    <property type="protein sequence ID" value="CDP06479.1"/>
    <property type="molecule type" value="Genomic_DNA"/>
</dbReference>
<dbReference type="Gramene" id="CDP06479">
    <property type="protein sequence ID" value="CDP06479"/>
    <property type="gene ID" value="GSCOC_T00023345001"/>
</dbReference>
<feature type="compositionally biased region" description="Basic and acidic residues" evidence="1">
    <location>
        <begin position="334"/>
        <end position="366"/>
    </location>
</feature>
<dbReference type="OrthoDB" id="331600at2759"/>
<dbReference type="Proteomes" id="UP000295252">
    <property type="component" value="Chromosome VIII"/>
</dbReference>
<dbReference type="GO" id="GO:0035194">
    <property type="term" value="P:regulatory ncRNA-mediated post-transcriptional gene silencing"/>
    <property type="evidence" value="ECO:0007669"/>
    <property type="project" value="EnsemblPlants"/>
</dbReference>
<dbReference type="PhylomeDB" id="A0A068UE42"/>
<name>A0A068UE42_COFCA</name>
<evidence type="ECO:0000259" key="2">
    <source>
        <dbReference type="Pfam" id="PF11935"/>
    </source>
</evidence>
<evidence type="ECO:0000313" key="4">
    <source>
        <dbReference type="EMBL" id="CDP06479.1"/>
    </source>
</evidence>
<dbReference type="InParanoid" id="A0A068UE42"/>
<dbReference type="InterPro" id="IPR032460">
    <property type="entry name" value="Symplekin/Pta1_N"/>
</dbReference>
<dbReference type="Pfam" id="PF11935">
    <property type="entry name" value="SYMPK_PTA1_N"/>
    <property type="match status" value="1"/>
</dbReference>
<feature type="region of interest" description="Disordered" evidence="1">
    <location>
        <begin position="334"/>
        <end position="416"/>
    </location>
</feature>
<dbReference type="InterPro" id="IPR011989">
    <property type="entry name" value="ARM-like"/>
</dbReference>
<dbReference type="GO" id="GO:0006396">
    <property type="term" value="P:RNA processing"/>
    <property type="evidence" value="ECO:0007669"/>
    <property type="project" value="EnsemblPlants"/>
</dbReference>
<reference evidence="5" key="1">
    <citation type="journal article" date="2014" name="Science">
        <title>The coffee genome provides insight into the convergent evolution of caffeine biosynthesis.</title>
        <authorList>
            <person name="Denoeud F."/>
            <person name="Carretero-Paulet L."/>
            <person name="Dereeper A."/>
            <person name="Droc G."/>
            <person name="Guyot R."/>
            <person name="Pietrella M."/>
            <person name="Zheng C."/>
            <person name="Alberti A."/>
            <person name="Anthony F."/>
            <person name="Aprea G."/>
            <person name="Aury J.M."/>
            <person name="Bento P."/>
            <person name="Bernard M."/>
            <person name="Bocs S."/>
            <person name="Campa C."/>
            <person name="Cenci A."/>
            <person name="Combes M.C."/>
            <person name="Crouzillat D."/>
            <person name="Da Silva C."/>
            <person name="Daddiego L."/>
            <person name="De Bellis F."/>
            <person name="Dussert S."/>
            <person name="Garsmeur O."/>
            <person name="Gayraud T."/>
            <person name="Guignon V."/>
            <person name="Jahn K."/>
            <person name="Jamilloux V."/>
            <person name="Joet T."/>
            <person name="Labadie K."/>
            <person name="Lan T."/>
            <person name="Leclercq J."/>
            <person name="Lepelley M."/>
            <person name="Leroy T."/>
            <person name="Li L.T."/>
            <person name="Librado P."/>
            <person name="Lopez L."/>
            <person name="Munoz A."/>
            <person name="Noel B."/>
            <person name="Pallavicini A."/>
            <person name="Perrotta G."/>
            <person name="Poncet V."/>
            <person name="Pot D."/>
            <person name="Priyono X."/>
            <person name="Rigoreau M."/>
            <person name="Rouard M."/>
            <person name="Rozas J."/>
            <person name="Tranchant-Dubreuil C."/>
            <person name="VanBuren R."/>
            <person name="Zhang Q."/>
            <person name="Andrade A.C."/>
            <person name="Argout X."/>
            <person name="Bertrand B."/>
            <person name="de Kochko A."/>
            <person name="Graziosi G."/>
            <person name="Henry R.J."/>
            <person name="Jayarama X."/>
            <person name="Ming R."/>
            <person name="Nagai C."/>
            <person name="Rounsley S."/>
            <person name="Sankoff D."/>
            <person name="Giuliano G."/>
            <person name="Albert V.A."/>
            <person name="Wincker P."/>
            <person name="Lashermes P."/>
        </authorList>
    </citation>
    <scope>NUCLEOTIDE SEQUENCE [LARGE SCALE GENOMIC DNA]</scope>
    <source>
        <strain evidence="5">cv. DH200-94</strain>
    </source>
</reference>
<dbReference type="FunCoup" id="A0A068UE42">
    <property type="interactions" value="2807"/>
</dbReference>
<dbReference type="PANTHER" id="PTHR47184">
    <property type="entry name" value="PHOSPHATIDYLINOSITOL 3-AND 4-KINASE FAMILY PROTEIN-RELATED"/>
    <property type="match status" value="1"/>
</dbReference>
<dbReference type="SUPFAM" id="SSF48371">
    <property type="entry name" value="ARM repeat"/>
    <property type="match status" value="2"/>
</dbReference>